<name>K0BBA6_9ARCH</name>
<dbReference type="GO" id="GO:0006396">
    <property type="term" value="P:RNA processing"/>
    <property type="evidence" value="ECO:0007669"/>
    <property type="project" value="UniProtKB-UniRule"/>
</dbReference>
<dbReference type="SUPFAM" id="SSF55205">
    <property type="entry name" value="EPT/RTPC-like"/>
    <property type="match status" value="1"/>
</dbReference>
<dbReference type="Gene3D" id="3.30.360.20">
    <property type="entry name" value="RNA 3'-terminal phosphate cyclase, insert domain"/>
    <property type="match status" value="1"/>
</dbReference>
<dbReference type="HOGENOM" id="CLU_027882_0_0_2"/>
<dbReference type="InterPro" id="IPR036553">
    <property type="entry name" value="RPTC_insert"/>
</dbReference>
<dbReference type="AlphaFoldDB" id="K0BBA6"/>
<dbReference type="InterPro" id="IPR017770">
    <property type="entry name" value="RNA3'_term_phos_cyc_type_1"/>
</dbReference>
<evidence type="ECO:0000313" key="4">
    <source>
        <dbReference type="Proteomes" id="UP000006101"/>
    </source>
</evidence>
<dbReference type="PIRSF" id="PIRSF005378">
    <property type="entry name" value="RNA3'_term_phos_cycl_euk"/>
    <property type="match status" value="1"/>
</dbReference>
<keyword evidence="4" id="KW-1185">Reference proteome</keyword>
<proteinExistence type="predicted"/>
<dbReference type="InterPro" id="IPR023797">
    <property type="entry name" value="RNA3'_phos_cyclase_dom"/>
</dbReference>
<dbReference type="InterPro" id="IPR000228">
    <property type="entry name" value="RNA3'_term_phos_cyc"/>
</dbReference>
<reference evidence="3 4" key="1">
    <citation type="journal article" date="2012" name="J. Bacteriol.">
        <title>Draft Genome Sequence of an Ammonia-Oxidizing Archaeon, "Candidatus Nitrosopumilus koreensis" AR1, from Marine Sediment.</title>
        <authorList>
            <person name="Park S.J."/>
            <person name="Kim J.G."/>
            <person name="Jung M.Y."/>
            <person name="Kim S.J."/>
            <person name="Cha I.T."/>
            <person name="Kwon K."/>
            <person name="Lee J.H."/>
            <person name="Rhee S.K."/>
        </authorList>
    </citation>
    <scope>NUCLEOTIDE SEQUENCE [LARGE SCALE GENOMIC DNA]</scope>
    <source>
        <strain evidence="3 4">AR1</strain>
    </source>
</reference>
<dbReference type="GO" id="GO:0003963">
    <property type="term" value="F:RNA-3'-phosphate cyclase activity"/>
    <property type="evidence" value="ECO:0007669"/>
    <property type="project" value="UniProtKB-UniRule"/>
</dbReference>
<dbReference type="PANTHER" id="PTHR11096">
    <property type="entry name" value="RNA 3' TERMINAL PHOSPHATE CYCLASE"/>
    <property type="match status" value="1"/>
</dbReference>
<gene>
    <name evidence="3" type="ORF">NKOR_09210</name>
</gene>
<dbReference type="PATRIC" id="fig|1229908.8.peg.1987"/>
<dbReference type="EMBL" id="CP003842">
    <property type="protein sequence ID" value="AFS81691.1"/>
    <property type="molecule type" value="Genomic_DNA"/>
</dbReference>
<evidence type="ECO:0000313" key="3">
    <source>
        <dbReference type="EMBL" id="AFS81691.1"/>
    </source>
</evidence>
<dbReference type="STRING" id="1229908.NKOR_09210"/>
<sequence length="386" mass="43372">MIEQSVALQDDLSEKVGIFLSIDHSYKDIENFFLKNYHKEYQEDKLVDFIKINGEFGEGGGQIIRSAITLSCITKQPIHIENIRKKRKVPGLKPQHLTAIKILKKISNSKVIGDEIGSTELKFIPGQIENSKLFEDVGTAGSISLILQVLIPVVAISQKKLELTIKGGTDVQWSPTIDYTHHVLKEAYSRMGIQFSFELKKRGYYPKGNGEIDLKINPSIIRAISFSKRKTTQAKIVSTLSKISFKKIESEIMKIKEKLTKEDFLVEVEIKEQEALDSGASLLIYSIDENSIIGIDALYDKKTQRFKLDYNKFLDDQSVDGNLADMLVVPASLAEGKTTFEVKEITKHLETNLFVTSKITGCKYGIGRLSNGFEVIIEGISYPSIK</sequence>
<dbReference type="KEGG" id="nkr:NKOR_09210"/>
<evidence type="ECO:0000259" key="2">
    <source>
        <dbReference type="Pfam" id="PF01137"/>
    </source>
</evidence>
<dbReference type="Gene3D" id="3.65.10.20">
    <property type="entry name" value="RNA 3'-terminal phosphate cyclase domain"/>
    <property type="match status" value="1"/>
</dbReference>
<dbReference type="Proteomes" id="UP000006101">
    <property type="component" value="Chromosome"/>
</dbReference>
<accession>K0BBA6</accession>
<organism evidence="3 4">
    <name type="scientific">Candidatus Nitrosopumilus koreensis AR1</name>
    <dbReference type="NCBI Taxonomy" id="1229908"/>
    <lineage>
        <taxon>Archaea</taxon>
        <taxon>Nitrososphaerota</taxon>
        <taxon>Nitrososphaeria</taxon>
        <taxon>Nitrosopumilales</taxon>
        <taxon>Nitrosopumilaceae</taxon>
        <taxon>Nitrosopumilus</taxon>
    </lineage>
</organism>
<dbReference type="EC" id="6.5.1.4" evidence="1"/>
<dbReference type="Pfam" id="PF01137">
    <property type="entry name" value="RTC"/>
    <property type="match status" value="1"/>
</dbReference>
<evidence type="ECO:0000256" key="1">
    <source>
        <dbReference type="NCBIfam" id="TIGR03399"/>
    </source>
</evidence>
<protein>
    <recommendedName>
        <fullName evidence="1">RNA 3'-terminal phosphate cyclase</fullName>
        <ecNumber evidence="1">6.5.1.4</ecNumber>
    </recommendedName>
</protein>
<dbReference type="InterPro" id="IPR037136">
    <property type="entry name" value="RNA3'_phos_cyclase_dom_sf"/>
</dbReference>
<feature type="domain" description="RNA 3'-terminal phosphate cyclase" evidence="2">
    <location>
        <begin position="57"/>
        <end position="365"/>
    </location>
</feature>
<dbReference type="NCBIfam" id="TIGR03399">
    <property type="entry name" value="RNA_3prim_cycl"/>
    <property type="match status" value="1"/>
</dbReference>
<dbReference type="InterPro" id="IPR013792">
    <property type="entry name" value="RNA3'P_cycl/enolpyr_Trfase_a/b"/>
</dbReference>
<dbReference type="PANTHER" id="PTHR11096:SF0">
    <property type="entry name" value="RNA 3'-TERMINAL PHOSPHATE CYCLASE"/>
    <property type="match status" value="1"/>
</dbReference>